<reference evidence="1 2" key="1">
    <citation type="submission" date="2023-11" db="EMBL/GenBank/DDBJ databases">
        <title>Lentzea sokolovensis, sp. nov., Lentzea kristufkii, sp. nov., and Lentzea miocenensis, sp. nov., rare actinobacteria from Sokolov Coal Basin, Miocene lacustrine sediment, Czech Republic.</title>
        <authorList>
            <person name="Lara A."/>
            <person name="Kotroba L."/>
            <person name="Nouioui I."/>
            <person name="Neumann-Schaal M."/>
            <person name="Mast Y."/>
            <person name="Chronakova A."/>
        </authorList>
    </citation>
    <scope>NUCLEOTIDE SEQUENCE [LARGE SCALE GENOMIC DNA]</scope>
    <source>
        <strain evidence="1 2">BCCO 10_0856</strain>
    </source>
</reference>
<protein>
    <submittedName>
        <fullName evidence="1">Uncharacterized protein</fullName>
    </submittedName>
</protein>
<keyword evidence="2" id="KW-1185">Reference proteome</keyword>
<dbReference type="Proteomes" id="UP001285521">
    <property type="component" value="Unassembled WGS sequence"/>
</dbReference>
<evidence type="ECO:0000313" key="2">
    <source>
        <dbReference type="Proteomes" id="UP001285521"/>
    </source>
</evidence>
<dbReference type="RefSeq" id="WP_319971704.1">
    <property type="nucleotide sequence ID" value="NZ_JAXAVW010000048.1"/>
</dbReference>
<comment type="caution">
    <text evidence="1">The sequence shown here is derived from an EMBL/GenBank/DDBJ whole genome shotgun (WGS) entry which is preliminary data.</text>
</comment>
<dbReference type="EMBL" id="JAXAVW010000048">
    <property type="protein sequence ID" value="MDX8036708.1"/>
    <property type="molecule type" value="Genomic_DNA"/>
</dbReference>
<name>A0ABU4TEW1_9PSEU</name>
<organism evidence="1 2">
    <name type="scientific">Lentzea miocenica</name>
    <dbReference type="NCBI Taxonomy" id="3095431"/>
    <lineage>
        <taxon>Bacteria</taxon>
        <taxon>Bacillati</taxon>
        <taxon>Actinomycetota</taxon>
        <taxon>Actinomycetes</taxon>
        <taxon>Pseudonocardiales</taxon>
        <taxon>Pseudonocardiaceae</taxon>
        <taxon>Lentzea</taxon>
    </lineage>
</organism>
<sequence>MEPIPTWETKFAERHAQALAAAHRLSEDELAAHDGDALIEAVLAHHAASPVVPRFDLKWNKMQETNALGFETSDTAHPAHFSLNVPCEGAGSALFDVPDRIMNSGGTTDPLLRTKQPDYPAWQISLNLSLAAADDEVWLTFESVLRDAWDKVEESLTAAAKVANQQIDEHRAEVRAAISPVIKSRRARVIGLRSAAAGLSIPLEPVATA</sequence>
<proteinExistence type="predicted"/>
<accession>A0ABU4TEW1</accession>
<evidence type="ECO:0000313" key="1">
    <source>
        <dbReference type="EMBL" id="MDX8036708.1"/>
    </source>
</evidence>
<gene>
    <name evidence="1" type="ORF">SK803_41490</name>
</gene>